<protein>
    <submittedName>
        <fullName evidence="2">TIGR02281 family clan AA aspartic protease</fullName>
    </submittedName>
</protein>
<accession>A0ABS1CG99</accession>
<keyword evidence="2" id="KW-0645">Protease</keyword>
<reference evidence="2 3" key="1">
    <citation type="journal article" date="2020" name="Microorganisms">
        <title>Osmotic Adaptation and Compatible Solute Biosynthesis of Phototrophic Bacteria as Revealed from Genome Analyses.</title>
        <authorList>
            <person name="Imhoff J.F."/>
            <person name="Rahn T."/>
            <person name="Kunzel S."/>
            <person name="Keller A."/>
            <person name="Neulinger S.C."/>
        </authorList>
    </citation>
    <scope>NUCLEOTIDE SEQUENCE [LARGE SCALE GENOMIC DNA]</scope>
    <source>
        <strain evidence="2 3">DSM 6210</strain>
    </source>
</reference>
<dbReference type="NCBIfam" id="TIGR02281">
    <property type="entry name" value="clan_AA_DTGA"/>
    <property type="match status" value="1"/>
</dbReference>
<keyword evidence="1" id="KW-1133">Transmembrane helix</keyword>
<evidence type="ECO:0000256" key="1">
    <source>
        <dbReference type="SAM" id="Phobius"/>
    </source>
</evidence>
<dbReference type="Proteomes" id="UP000748752">
    <property type="component" value="Unassembled WGS sequence"/>
</dbReference>
<proteinExistence type="predicted"/>
<dbReference type="Gene3D" id="2.40.70.10">
    <property type="entry name" value="Acid Proteases"/>
    <property type="match status" value="1"/>
</dbReference>
<organism evidence="2 3">
    <name type="scientific">Thiohalocapsa halophila</name>
    <dbReference type="NCBI Taxonomy" id="69359"/>
    <lineage>
        <taxon>Bacteria</taxon>
        <taxon>Pseudomonadati</taxon>
        <taxon>Pseudomonadota</taxon>
        <taxon>Gammaproteobacteria</taxon>
        <taxon>Chromatiales</taxon>
        <taxon>Chromatiaceae</taxon>
        <taxon>Thiohalocapsa</taxon>
    </lineage>
</organism>
<dbReference type="InterPro" id="IPR021109">
    <property type="entry name" value="Peptidase_aspartic_dom_sf"/>
</dbReference>
<dbReference type="GO" id="GO:0006508">
    <property type="term" value="P:proteolysis"/>
    <property type="evidence" value="ECO:0007669"/>
    <property type="project" value="UniProtKB-KW"/>
</dbReference>
<dbReference type="Pfam" id="PF13975">
    <property type="entry name" value="gag-asp_proteas"/>
    <property type="match status" value="1"/>
</dbReference>
<dbReference type="InterPro" id="IPR011969">
    <property type="entry name" value="Clan_AA_Asp_peptidase_C"/>
</dbReference>
<dbReference type="InterPro" id="IPR001969">
    <property type="entry name" value="Aspartic_peptidase_AS"/>
</dbReference>
<dbReference type="GO" id="GO:0008233">
    <property type="term" value="F:peptidase activity"/>
    <property type="evidence" value="ECO:0007669"/>
    <property type="project" value="UniProtKB-KW"/>
</dbReference>
<dbReference type="PROSITE" id="PS00141">
    <property type="entry name" value="ASP_PROTEASE"/>
    <property type="match status" value="1"/>
</dbReference>
<keyword evidence="3" id="KW-1185">Reference proteome</keyword>
<name>A0ABS1CG99_9GAMM</name>
<keyword evidence="2" id="KW-0378">Hydrolase</keyword>
<dbReference type="InterPro" id="IPR034122">
    <property type="entry name" value="Retropepsin-like_bacterial"/>
</dbReference>
<keyword evidence="1" id="KW-0812">Transmembrane</keyword>
<sequence length="178" mass="19403">MANEFPSTRDMPSRLGKAMLIAAWVVGLALLVLLFQNHLERQHNPNPDPSMRVDSAGVPTVVLQRNRRGHYVTGGSINGAPVTFLLDTGATKVALPLDLARELDLPLLPGGMSKTANGVVRTWRTRLDSVDVAGLTARDVRAVVMPNMPGDDVLLGMNYLKRFELIQRNDTLTLRAPG</sequence>
<gene>
    <name evidence="2" type="ORF">CKO31_08945</name>
</gene>
<dbReference type="SUPFAM" id="SSF50630">
    <property type="entry name" value="Acid proteases"/>
    <property type="match status" value="1"/>
</dbReference>
<dbReference type="CDD" id="cd05483">
    <property type="entry name" value="retropepsin_like_bacteria"/>
    <property type="match status" value="1"/>
</dbReference>
<keyword evidence="1" id="KW-0472">Membrane</keyword>
<dbReference type="EMBL" id="NRRV01000017">
    <property type="protein sequence ID" value="MBK1630867.1"/>
    <property type="molecule type" value="Genomic_DNA"/>
</dbReference>
<feature type="transmembrane region" description="Helical" evidence="1">
    <location>
        <begin position="15"/>
        <end position="35"/>
    </location>
</feature>
<evidence type="ECO:0000313" key="2">
    <source>
        <dbReference type="EMBL" id="MBK1630867.1"/>
    </source>
</evidence>
<evidence type="ECO:0000313" key="3">
    <source>
        <dbReference type="Proteomes" id="UP000748752"/>
    </source>
</evidence>
<comment type="caution">
    <text evidence="2">The sequence shown here is derived from an EMBL/GenBank/DDBJ whole genome shotgun (WGS) entry which is preliminary data.</text>
</comment>